<evidence type="ECO:0000256" key="1">
    <source>
        <dbReference type="ARBA" id="ARBA00004442"/>
    </source>
</evidence>
<dbReference type="SUPFAM" id="SSF48452">
    <property type="entry name" value="TPR-like"/>
    <property type="match status" value="1"/>
</dbReference>
<dbReference type="AlphaFoldDB" id="A0A1H7RST7"/>
<evidence type="ECO:0000256" key="2">
    <source>
        <dbReference type="ARBA" id="ARBA00006275"/>
    </source>
</evidence>
<evidence type="ECO:0000313" key="8">
    <source>
        <dbReference type="Proteomes" id="UP000198521"/>
    </source>
</evidence>
<dbReference type="EMBL" id="FOAB01000005">
    <property type="protein sequence ID" value="SEL63360.1"/>
    <property type="molecule type" value="Genomic_DNA"/>
</dbReference>
<sequence length="512" mass="56478">MKEKKFKFGLSALMSIMLLVSCTDLEIEPTDSVIENLTGEFSGVGDVDAAVTNVYNALNGQIGNQADLYALNEVTSDELLVPTRGTDWGDNGLWRNLHEHTWSAIHPFVLNNWNNLNTNIFNTTEIIDPRSGADASQLAQAKFLRAFSMFWIMDMYGQVPFREPDEGPEIDPRVFTRAEALDFVVTDLNEAIPDLPVVGPSASTNRASRAAGNYLLAKVLLNKHIYNGSGTPDAADMTAVVSAVDAITGDGFGLVAGYFDIFKEDVDNETIWFAETGVGNRIWNGLHYNQNAPGNDGGGWNGWSTLAEFYDLFEGDPNTNVPGSGQEERRGFVPTDGSNLGIGFGFLVGQQYDETGTPLTDRPGQPLIFTRDFPGLLGNDERTGIRTIKYHPENGAFTNHEIVFRYADAHLMKAEAIFRGGASGDDALMLINELRTIRNTSAALASVTEQDILDERGRELYKEFWRRNDQIRFGKFAETWGLKSNTEDFRVLFPIPSGALISNPNLSQNPGY</sequence>
<keyword evidence="4" id="KW-0472">Membrane</keyword>
<evidence type="ECO:0000256" key="3">
    <source>
        <dbReference type="ARBA" id="ARBA00022729"/>
    </source>
</evidence>
<evidence type="ECO:0000256" key="4">
    <source>
        <dbReference type="ARBA" id="ARBA00023136"/>
    </source>
</evidence>
<keyword evidence="5" id="KW-0998">Cell outer membrane</keyword>
<dbReference type="OrthoDB" id="5694214at2"/>
<accession>A0A1H7RST7</accession>
<dbReference type="InterPro" id="IPR011990">
    <property type="entry name" value="TPR-like_helical_dom_sf"/>
</dbReference>
<reference evidence="7 8" key="1">
    <citation type="submission" date="2016-10" db="EMBL/GenBank/DDBJ databases">
        <authorList>
            <person name="de Groot N.N."/>
        </authorList>
    </citation>
    <scope>NUCLEOTIDE SEQUENCE [LARGE SCALE GENOMIC DNA]</scope>
    <source>
        <strain evidence="7 8">DSM 25232</strain>
    </source>
</reference>
<dbReference type="PROSITE" id="PS51257">
    <property type="entry name" value="PROKAR_LIPOPROTEIN"/>
    <property type="match status" value="1"/>
</dbReference>
<evidence type="ECO:0000256" key="5">
    <source>
        <dbReference type="ARBA" id="ARBA00023237"/>
    </source>
</evidence>
<keyword evidence="3" id="KW-0732">Signal</keyword>
<comment type="subcellular location">
    <subcellularLocation>
        <location evidence="1">Cell outer membrane</location>
    </subcellularLocation>
</comment>
<evidence type="ECO:0000259" key="6">
    <source>
        <dbReference type="Pfam" id="PF07980"/>
    </source>
</evidence>
<dbReference type="GO" id="GO:0009279">
    <property type="term" value="C:cell outer membrane"/>
    <property type="evidence" value="ECO:0007669"/>
    <property type="project" value="UniProtKB-SubCell"/>
</dbReference>
<dbReference type="Pfam" id="PF07980">
    <property type="entry name" value="SusD_RagB"/>
    <property type="match status" value="1"/>
</dbReference>
<organism evidence="7 8">
    <name type="scientific">Aquimarina amphilecti</name>
    <dbReference type="NCBI Taxonomy" id="1038014"/>
    <lineage>
        <taxon>Bacteria</taxon>
        <taxon>Pseudomonadati</taxon>
        <taxon>Bacteroidota</taxon>
        <taxon>Flavobacteriia</taxon>
        <taxon>Flavobacteriales</taxon>
        <taxon>Flavobacteriaceae</taxon>
        <taxon>Aquimarina</taxon>
    </lineage>
</organism>
<dbReference type="RefSeq" id="WP_091409694.1">
    <property type="nucleotide sequence ID" value="NZ_FOAB01000005.1"/>
</dbReference>
<name>A0A1H7RST7_AQUAM</name>
<dbReference type="Gene3D" id="1.25.40.390">
    <property type="match status" value="1"/>
</dbReference>
<dbReference type="Proteomes" id="UP000198521">
    <property type="component" value="Unassembled WGS sequence"/>
</dbReference>
<gene>
    <name evidence="7" type="ORF">SAMN04487910_2862</name>
</gene>
<proteinExistence type="inferred from homology"/>
<dbReference type="STRING" id="1038014.SAMN04487910_2862"/>
<comment type="similarity">
    <text evidence="2">Belongs to the SusD family.</text>
</comment>
<dbReference type="InterPro" id="IPR012944">
    <property type="entry name" value="SusD_RagB_dom"/>
</dbReference>
<feature type="domain" description="RagB/SusD" evidence="6">
    <location>
        <begin position="396"/>
        <end position="512"/>
    </location>
</feature>
<protein>
    <submittedName>
        <fullName evidence="7">Starch-binding associating with outer membrane</fullName>
    </submittedName>
</protein>
<evidence type="ECO:0000313" key="7">
    <source>
        <dbReference type="EMBL" id="SEL63360.1"/>
    </source>
</evidence>
<keyword evidence="8" id="KW-1185">Reference proteome</keyword>